<protein>
    <submittedName>
        <fullName evidence="1">Uncharacterized protein</fullName>
    </submittedName>
</protein>
<accession>A0A4R1G165</accession>
<dbReference type="AlphaFoldDB" id="A0A4R1G165"/>
<dbReference type="Proteomes" id="UP000294856">
    <property type="component" value="Unassembled WGS sequence"/>
</dbReference>
<gene>
    <name evidence="1" type="ORF">DFR71_0910</name>
</gene>
<proteinExistence type="predicted"/>
<organism evidence="1 2">
    <name type="scientific">Nocardia alba</name>
    <dbReference type="NCBI Taxonomy" id="225051"/>
    <lineage>
        <taxon>Bacteria</taxon>
        <taxon>Bacillati</taxon>
        <taxon>Actinomycetota</taxon>
        <taxon>Actinomycetes</taxon>
        <taxon>Mycobacteriales</taxon>
        <taxon>Nocardiaceae</taxon>
        <taxon>Nocardia</taxon>
    </lineage>
</organism>
<name>A0A4R1G165_9NOCA</name>
<reference evidence="1 2" key="1">
    <citation type="submission" date="2019-03" db="EMBL/GenBank/DDBJ databases">
        <title>Genomic Encyclopedia of Type Strains, Phase IV (KMG-IV): sequencing the most valuable type-strain genomes for metagenomic binning, comparative biology and taxonomic classification.</title>
        <authorList>
            <person name="Goeker M."/>
        </authorList>
    </citation>
    <scope>NUCLEOTIDE SEQUENCE [LARGE SCALE GENOMIC DNA]</scope>
    <source>
        <strain evidence="1 2">DSM 44684</strain>
    </source>
</reference>
<dbReference type="EMBL" id="SMFR01000001">
    <property type="protein sequence ID" value="TCJ99924.1"/>
    <property type="molecule type" value="Genomic_DNA"/>
</dbReference>
<keyword evidence="2" id="KW-1185">Reference proteome</keyword>
<comment type="caution">
    <text evidence="1">The sequence shown here is derived from an EMBL/GenBank/DDBJ whole genome shotgun (WGS) entry which is preliminary data.</text>
</comment>
<evidence type="ECO:0000313" key="1">
    <source>
        <dbReference type="EMBL" id="TCJ99924.1"/>
    </source>
</evidence>
<sequence length="102" mass="10907">MANHKRTVTDSEVQDVLNYFGKCPICDHPARAWHITARFDDGGVESQTVAACGGWCGWKGPVNPTPMTGDTAVLTQGQNMIGSAAAPSLPTALHHTDVPHQR</sequence>
<evidence type="ECO:0000313" key="2">
    <source>
        <dbReference type="Proteomes" id="UP000294856"/>
    </source>
</evidence>